<feature type="signal peptide" evidence="1">
    <location>
        <begin position="1"/>
        <end position="22"/>
    </location>
</feature>
<name>A0A167UHF0_CORFA</name>
<evidence type="ECO:0000256" key="1">
    <source>
        <dbReference type="SAM" id="SignalP"/>
    </source>
</evidence>
<proteinExistence type="predicted"/>
<accession>A0A167UHF0</accession>
<feature type="chain" id="PRO_5007893012" evidence="1">
    <location>
        <begin position="23"/>
        <end position="148"/>
    </location>
</feature>
<gene>
    <name evidence="2" type="ORF">ISF_05658</name>
</gene>
<protein>
    <submittedName>
        <fullName evidence="2">Uncharacterized protein</fullName>
    </submittedName>
</protein>
<reference evidence="2 3" key="1">
    <citation type="journal article" date="2016" name="Genome Biol. Evol.">
        <title>Divergent and convergent evolution of fungal pathogenicity.</title>
        <authorList>
            <person name="Shang Y."/>
            <person name="Xiao G."/>
            <person name="Zheng P."/>
            <person name="Cen K."/>
            <person name="Zhan S."/>
            <person name="Wang C."/>
        </authorList>
    </citation>
    <scope>NUCLEOTIDE SEQUENCE [LARGE SCALE GENOMIC DNA]</scope>
    <source>
        <strain evidence="2 3">ARSEF 2679</strain>
    </source>
</reference>
<evidence type="ECO:0000313" key="3">
    <source>
        <dbReference type="Proteomes" id="UP000076744"/>
    </source>
</evidence>
<dbReference type="RefSeq" id="XP_018703834.1">
    <property type="nucleotide sequence ID" value="XM_018849263.1"/>
</dbReference>
<sequence>MQFKLQSILLASLAAYAPTVFGFSEQLNDVFRQLSKADTGGMVQLSEQGGLLQSLDKAGNVIAQVAITWQQEAEIRYEMSLQYAKGLEPGGAVKKRFESRNALLKPRACYNLAYHCYTAPECFQYGCSLCLGIVGRVLPRSGLCVGYN</sequence>
<organism evidence="2 3">
    <name type="scientific">Cordyceps fumosorosea (strain ARSEF 2679)</name>
    <name type="common">Isaria fumosorosea</name>
    <dbReference type="NCBI Taxonomy" id="1081104"/>
    <lineage>
        <taxon>Eukaryota</taxon>
        <taxon>Fungi</taxon>
        <taxon>Dikarya</taxon>
        <taxon>Ascomycota</taxon>
        <taxon>Pezizomycotina</taxon>
        <taxon>Sordariomycetes</taxon>
        <taxon>Hypocreomycetidae</taxon>
        <taxon>Hypocreales</taxon>
        <taxon>Cordycipitaceae</taxon>
        <taxon>Cordyceps</taxon>
    </lineage>
</organism>
<dbReference type="GeneID" id="30021950"/>
<dbReference type="Proteomes" id="UP000076744">
    <property type="component" value="Unassembled WGS sequence"/>
</dbReference>
<evidence type="ECO:0000313" key="2">
    <source>
        <dbReference type="EMBL" id="OAA61579.1"/>
    </source>
</evidence>
<comment type="caution">
    <text evidence="2">The sequence shown here is derived from an EMBL/GenBank/DDBJ whole genome shotgun (WGS) entry which is preliminary data.</text>
</comment>
<keyword evidence="1" id="KW-0732">Signal</keyword>
<keyword evidence="3" id="KW-1185">Reference proteome</keyword>
<dbReference type="EMBL" id="AZHB01000013">
    <property type="protein sequence ID" value="OAA61579.1"/>
    <property type="molecule type" value="Genomic_DNA"/>
</dbReference>
<dbReference type="AlphaFoldDB" id="A0A167UHF0"/>